<evidence type="ECO:0000256" key="3">
    <source>
        <dbReference type="ARBA" id="ARBA00007985"/>
    </source>
</evidence>
<protein>
    <recommendedName>
        <fullName evidence="8">Phospho-2-dehydro-3-deoxyheptonate aldolase</fullName>
        <ecNumber evidence="8">2.5.1.54</ecNumber>
    </recommendedName>
</protein>
<comment type="catalytic activity">
    <reaction evidence="7 8">
        <text>D-erythrose 4-phosphate + phosphoenolpyruvate + H2O = 7-phospho-2-dehydro-3-deoxy-D-arabino-heptonate + phosphate</text>
        <dbReference type="Rhea" id="RHEA:14717"/>
        <dbReference type="ChEBI" id="CHEBI:15377"/>
        <dbReference type="ChEBI" id="CHEBI:16897"/>
        <dbReference type="ChEBI" id="CHEBI:43474"/>
        <dbReference type="ChEBI" id="CHEBI:58394"/>
        <dbReference type="ChEBI" id="CHEBI:58702"/>
        <dbReference type="EC" id="2.5.1.54"/>
    </reaction>
</comment>
<comment type="function">
    <text evidence="1 8">Stereospecific condensation of phosphoenolpyruvate (PEP) and D-erythrose-4-phosphate (E4P) giving rise to 3-deoxy-D-arabino-heptulosonate-7-phosphate (DAHP).</text>
</comment>
<dbReference type="InterPro" id="IPR013785">
    <property type="entry name" value="Aldolase_TIM"/>
</dbReference>
<gene>
    <name evidence="10" type="ORF">WKV44_05385</name>
</gene>
<dbReference type="InterPro" id="IPR006218">
    <property type="entry name" value="DAHP1/KDSA"/>
</dbReference>
<evidence type="ECO:0000256" key="2">
    <source>
        <dbReference type="ARBA" id="ARBA00004688"/>
    </source>
</evidence>
<dbReference type="PANTHER" id="PTHR21225">
    <property type="entry name" value="PHOSPHO-2-DEHYDRO-3-DEOXYHEPTONATE ALDOLASE DAHP SYNTHETASE"/>
    <property type="match status" value="1"/>
</dbReference>
<evidence type="ECO:0000256" key="1">
    <source>
        <dbReference type="ARBA" id="ARBA00003726"/>
    </source>
</evidence>
<dbReference type="Gene3D" id="3.20.20.70">
    <property type="entry name" value="Aldolase class I"/>
    <property type="match status" value="1"/>
</dbReference>
<keyword evidence="4 8" id="KW-0028">Amino-acid biosynthesis</keyword>
<accession>A0ABU9UBE0</accession>
<proteinExistence type="inferred from homology"/>
<dbReference type="Proteomes" id="UP001466331">
    <property type="component" value="Unassembled WGS sequence"/>
</dbReference>
<evidence type="ECO:0000259" key="9">
    <source>
        <dbReference type="Pfam" id="PF00793"/>
    </source>
</evidence>
<keyword evidence="5 8" id="KW-0808">Transferase</keyword>
<feature type="domain" description="DAHP synthetase I/KDSA" evidence="9">
    <location>
        <begin position="45"/>
        <end position="343"/>
    </location>
</feature>
<comment type="pathway">
    <text evidence="2 8">Metabolic intermediate biosynthesis; chorismate biosynthesis; chorismate from D-erythrose 4-phosphate and phosphoenolpyruvate: step 1/7.</text>
</comment>
<dbReference type="EC" id="2.5.1.54" evidence="8"/>
<dbReference type="SUPFAM" id="SSF51569">
    <property type="entry name" value="Aldolase"/>
    <property type="match status" value="1"/>
</dbReference>
<evidence type="ECO:0000256" key="7">
    <source>
        <dbReference type="ARBA" id="ARBA00047508"/>
    </source>
</evidence>
<evidence type="ECO:0000313" key="10">
    <source>
        <dbReference type="EMBL" id="MEM5947968.1"/>
    </source>
</evidence>
<evidence type="ECO:0000256" key="5">
    <source>
        <dbReference type="ARBA" id="ARBA00022679"/>
    </source>
</evidence>
<dbReference type="Pfam" id="PF00793">
    <property type="entry name" value="DAHP_synth_1"/>
    <property type="match status" value="1"/>
</dbReference>
<dbReference type="GO" id="GO:0003849">
    <property type="term" value="F:3-deoxy-7-phosphoheptulonate synthase activity"/>
    <property type="evidence" value="ECO:0007669"/>
    <property type="project" value="UniProtKB-EC"/>
</dbReference>
<evidence type="ECO:0000256" key="8">
    <source>
        <dbReference type="PIRNR" id="PIRNR001361"/>
    </source>
</evidence>
<dbReference type="NCBIfam" id="NF009395">
    <property type="entry name" value="PRK12755.1"/>
    <property type="match status" value="1"/>
</dbReference>
<evidence type="ECO:0000256" key="6">
    <source>
        <dbReference type="ARBA" id="ARBA00023141"/>
    </source>
</evidence>
<name>A0ABU9UBE0_9SPIR</name>
<dbReference type="PANTHER" id="PTHR21225:SF12">
    <property type="entry name" value="PHOSPHO-2-DEHYDRO-3-DEOXYHEPTONATE ALDOLASE, TYROSINE-INHIBITED"/>
    <property type="match status" value="1"/>
</dbReference>
<evidence type="ECO:0000256" key="4">
    <source>
        <dbReference type="ARBA" id="ARBA00022605"/>
    </source>
</evidence>
<reference evidence="10 11" key="1">
    <citation type="submission" date="2024-03" db="EMBL/GenBank/DDBJ databases">
        <title>Ignisphaera cupida sp. nov., a hyperthermophilic hydrolytic archaeon from a hot spring of Kamchatka, and proposal of Ignisphaeraceae fam. nov.</title>
        <authorList>
            <person name="Podosokorskaya O.A."/>
            <person name="Elcheninov A.G."/>
            <person name="Maltseva A.I."/>
            <person name="Zayulina K.S."/>
            <person name="Novikov A."/>
            <person name="Merkel A.Y."/>
        </authorList>
    </citation>
    <scope>NUCLEOTIDE SEQUENCE [LARGE SCALE GENOMIC DNA]</scope>
    <source>
        <strain evidence="10 11">38H-sp</strain>
    </source>
</reference>
<dbReference type="InterPro" id="IPR006219">
    <property type="entry name" value="DAHP_synth_1"/>
</dbReference>
<organism evidence="10 11">
    <name type="scientific">Rarispira pelagica</name>
    <dbReference type="NCBI Taxonomy" id="3141764"/>
    <lineage>
        <taxon>Bacteria</taxon>
        <taxon>Pseudomonadati</taxon>
        <taxon>Spirochaetota</taxon>
        <taxon>Spirochaetia</taxon>
        <taxon>Winmispirales</taxon>
        <taxon>Winmispiraceae</taxon>
        <taxon>Rarispira</taxon>
    </lineage>
</organism>
<dbReference type="RefSeq" id="WP_420069414.1">
    <property type="nucleotide sequence ID" value="NZ_JBCHKQ010000002.1"/>
</dbReference>
<sequence>MVTRMSQRAENIHISSIERIVSPEELKRELPLTNDALETVVAARNTIVDILAKRDSRPVGFIGPCSIHDVNAALDYAERFKRLRERVADKLFLVMRVYFEKPRTTLGWRGFIMDPRLDGSWDIETGLREARRLLIKINEMGVPAGSELLDATVPQYIADLISWAAIGARTTESQTHRDMASGLSMPVGFKNSTDGSIDTAVNALKACSSPHSFLGIDQDGRTAVVRTTGNGNAHIILRGGKHGPNYYEEFVESAEDKLRESGFEPAIVIDCSHANSGKKHVRQERVFRAFLEQRVSGRSSLIGFMLESNIYEGCQPIPDDLSKLRYGVSVTDECIGWDKTEELVMSAYELL</sequence>
<evidence type="ECO:0000313" key="11">
    <source>
        <dbReference type="Proteomes" id="UP001466331"/>
    </source>
</evidence>
<dbReference type="EMBL" id="JBCHKQ010000002">
    <property type="protein sequence ID" value="MEM5947968.1"/>
    <property type="molecule type" value="Genomic_DNA"/>
</dbReference>
<dbReference type="PIRSF" id="PIRSF001361">
    <property type="entry name" value="DAHP_synthase"/>
    <property type="match status" value="1"/>
</dbReference>
<comment type="caution">
    <text evidence="10">The sequence shown here is derived from an EMBL/GenBank/DDBJ whole genome shotgun (WGS) entry which is preliminary data.</text>
</comment>
<dbReference type="NCBIfam" id="TIGR00034">
    <property type="entry name" value="aroFGH"/>
    <property type="match status" value="1"/>
</dbReference>
<comment type="similarity">
    <text evidence="3 8">Belongs to the class-I DAHP synthase family.</text>
</comment>
<keyword evidence="6 8" id="KW-0057">Aromatic amino acid biosynthesis</keyword>
<keyword evidence="11" id="KW-1185">Reference proteome</keyword>